<evidence type="ECO:0000313" key="2">
    <source>
        <dbReference type="EMBL" id="GBN41661.1"/>
    </source>
</evidence>
<name>A0A4Y2NQS7_ARAVE</name>
<sequence length="116" mass="13235">MRKFGEGAPAQVSSSSSDRGSKLRGPSQNIPRVASIINSREPDNEFNTRFYRISAMYITVSNVKYVVVGHLNNFGMEVLKAECRFLYLVVTVNYEGRPKIAFVLFRNETLIKHRTF</sequence>
<proteinExistence type="predicted"/>
<evidence type="ECO:0000256" key="1">
    <source>
        <dbReference type="SAM" id="MobiDB-lite"/>
    </source>
</evidence>
<organism evidence="2 3">
    <name type="scientific">Araneus ventricosus</name>
    <name type="common">Orbweaver spider</name>
    <name type="synonym">Epeira ventricosa</name>
    <dbReference type="NCBI Taxonomy" id="182803"/>
    <lineage>
        <taxon>Eukaryota</taxon>
        <taxon>Metazoa</taxon>
        <taxon>Ecdysozoa</taxon>
        <taxon>Arthropoda</taxon>
        <taxon>Chelicerata</taxon>
        <taxon>Arachnida</taxon>
        <taxon>Araneae</taxon>
        <taxon>Araneomorphae</taxon>
        <taxon>Entelegynae</taxon>
        <taxon>Araneoidea</taxon>
        <taxon>Araneidae</taxon>
        <taxon>Araneus</taxon>
    </lineage>
</organism>
<dbReference type="EMBL" id="BGPR01288948">
    <property type="protein sequence ID" value="GBN41661.1"/>
    <property type="molecule type" value="Genomic_DNA"/>
</dbReference>
<comment type="caution">
    <text evidence="2">The sequence shown here is derived from an EMBL/GenBank/DDBJ whole genome shotgun (WGS) entry which is preliminary data.</text>
</comment>
<dbReference type="AlphaFoldDB" id="A0A4Y2NQS7"/>
<protein>
    <submittedName>
        <fullName evidence="2">Uncharacterized protein</fullName>
    </submittedName>
</protein>
<keyword evidence="3" id="KW-1185">Reference proteome</keyword>
<accession>A0A4Y2NQS7</accession>
<gene>
    <name evidence="2" type="ORF">AVEN_118155_1</name>
</gene>
<feature type="region of interest" description="Disordered" evidence="1">
    <location>
        <begin position="1"/>
        <end position="31"/>
    </location>
</feature>
<evidence type="ECO:0000313" key="3">
    <source>
        <dbReference type="Proteomes" id="UP000499080"/>
    </source>
</evidence>
<reference evidence="2 3" key="1">
    <citation type="journal article" date="2019" name="Sci. Rep.">
        <title>Orb-weaving spider Araneus ventricosus genome elucidates the spidroin gene catalogue.</title>
        <authorList>
            <person name="Kono N."/>
            <person name="Nakamura H."/>
            <person name="Ohtoshi R."/>
            <person name="Moran D.A.P."/>
            <person name="Shinohara A."/>
            <person name="Yoshida Y."/>
            <person name="Fujiwara M."/>
            <person name="Mori M."/>
            <person name="Tomita M."/>
            <person name="Arakawa K."/>
        </authorList>
    </citation>
    <scope>NUCLEOTIDE SEQUENCE [LARGE SCALE GENOMIC DNA]</scope>
</reference>
<dbReference type="Proteomes" id="UP000499080">
    <property type="component" value="Unassembled WGS sequence"/>
</dbReference>